<feature type="transmembrane region" description="Helical" evidence="7">
    <location>
        <begin position="158"/>
        <end position="177"/>
    </location>
</feature>
<evidence type="ECO:0000256" key="2">
    <source>
        <dbReference type="ARBA" id="ARBA00022448"/>
    </source>
</evidence>
<sequence length="256" mass="26107">MTVTYTTYFIVCPLVFLAGFVDSIAGGGGLIALPAYLFAGIPPHFAMGTNKVASCLGTAVSAGKYIHSKKVRMKIALFAGAGALAGGMLGSAVALYISETALRTIMLVALPCVAVFLATRRNFGNEESVERELSPAAAVLIPAAIGLGLGAYDGLVGPGTGTFMILCFTGILGLDLLTSSGCAKVGNLASNLGSVAVFLFGGKVLLIVALPAALCSMAGNYLGARTAIKGGTKYVRAVIFAVLGMLFLKMALELIK</sequence>
<protein>
    <submittedName>
        <fullName evidence="8">Putative membrane transporter protein YfcA</fullName>
    </submittedName>
</protein>
<dbReference type="InterPro" id="IPR052017">
    <property type="entry name" value="TSUP"/>
</dbReference>
<dbReference type="InterPro" id="IPR002781">
    <property type="entry name" value="TM_pro_TauE-like"/>
</dbReference>
<dbReference type="GO" id="GO:0005886">
    <property type="term" value="C:plasma membrane"/>
    <property type="evidence" value="ECO:0007669"/>
    <property type="project" value="UniProtKB-SubCell"/>
</dbReference>
<evidence type="ECO:0000256" key="5">
    <source>
        <dbReference type="ARBA" id="ARBA00022989"/>
    </source>
</evidence>
<dbReference type="AlphaFoldDB" id="A0A644XAP2"/>
<evidence type="ECO:0000256" key="4">
    <source>
        <dbReference type="ARBA" id="ARBA00022692"/>
    </source>
</evidence>
<dbReference type="PANTHER" id="PTHR30269:SF0">
    <property type="entry name" value="MEMBRANE TRANSPORTER PROTEIN YFCA-RELATED"/>
    <property type="match status" value="1"/>
</dbReference>
<feature type="transmembrane region" description="Helical" evidence="7">
    <location>
        <begin position="75"/>
        <end position="98"/>
    </location>
</feature>
<evidence type="ECO:0000256" key="3">
    <source>
        <dbReference type="ARBA" id="ARBA00022475"/>
    </source>
</evidence>
<evidence type="ECO:0000256" key="7">
    <source>
        <dbReference type="SAM" id="Phobius"/>
    </source>
</evidence>
<evidence type="ECO:0000313" key="8">
    <source>
        <dbReference type="EMBL" id="MPM12811.1"/>
    </source>
</evidence>
<keyword evidence="6 7" id="KW-0472">Membrane</keyword>
<dbReference type="Pfam" id="PF01925">
    <property type="entry name" value="TauE"/>
    <property type="match status" value="1"/>
</dbReference>
<dbReference type="EMBL" id="VSSQ01002025">
    <property type="protein sequence ID" value="MPM12811.1"/>
    <property type="molecule type" value="Genomic_DNA"/>
</dbReference>
<evidence type="ECO:0000256" key="1">
    <source>
        <dbReference type="ARBA" id="ARBA00004651"/>
    </source>
</evidence>
<accession>A0A644XAP2</accession>
<keyword evidence="4 7" id="KW-0812">Transmembrane</keyword>
<name>A0A644XAP2_9ZZZZ</name>
<feature type="transmembrane region" description="Helical" evidence="7">
    <location>
        <begin position="189"/>
        <end position="214"/>
    </location>
</feature>
<dbReference type="PANTHER" id="PTHR30269">
    <property type="entry name" value="TRANSMEMBRANE PROTEIN YFCA"/>
    <property type="match status" value="1"/>
</dbReference>
<organism evidence="8">
    <name type="scientific">bioreactor metagenome</name>
    <dbReference type="NCBI Taxonomy" id="1076179"/>
    <lineage>
        <taxon>unclassified sequences</taxon>
        <taxon>metagenomes</taxon>
        <taxon>ecological metagenomes</taxon>
    </lineage>
</organism>
<feature type="transmembrane region" description="Helical" evidence="7">
    <location>
        <begin position="234"/>
        <end position="252"/>
    </location>
</feature>
<keyword evidence="3" id="KW-1003">Cell membrane</keyword>
<proteinExistence type="predicted"/>
<gene>
    <name evidence="8" type="primary">yfcA_16</name>
    <name evidence="8" type="ORF">SDC9_59165</name>
</gene>
<comment type="caution">
    <text evidence="8">The sequence shown here is derived from an EMBL/GenBank/DDBJ whole genome shotgun (WGS) entry which is preliminary data.</text>
</comment>
<comment type="subcellular location">
    <subcellularLocation>
        <location evidence="1">Cell membrane</location>
        <topology evidence="1">Multi-pass membrane protein</topology>
    </subcellularLocation>
</comment>
<feature type="transmembrane region" description="Helical" evidence="7">
    <location>
        <begin position="6"/>
        <end position="39"/>
    </location>
</feature>
<keyword evidence="5 7" id="KW-1133">Transmembrane helix</keyword>
<feature type="transmembrane region" description="Helical" evidence="7">
    <location>
        <begin position="104"/>
        <end position="121"/>
    </location>
</feature>
<evidence type="ECO:0000256" key="6">
    <source>
        <dbReference type="ARBA" id="ARBA00023136"/>
    </source>
</evidence>
<keyword evidence="2" id="KW-0813">Transport</keyword>
<reference evidence="8" key="1">
    <citation type="submission" date="2019-08" db="EMBL/GenBank/DDBJ databases">
        <authorList>
            <person name="Kucharzyk K."/>
            <person name="Murdoch R.W."/>
            <person name="Higgins S."/>
            <person name="Loffler F."/>
        </authorList>
    </citation>
    <scope>NUCLEOTIDE SEQUENCE</scope>
</reference>